<proteinExistence type="predicted"/>
<dbReference type="InterPro" id="IPR029068">
    <property type="entry name" value="Glyas_Bleomycin-R_OHBP_Dase"/>
</dbReference>
<comment type="caution">
    <text evidence="2">The sequence shown here is derived from an EMBL/GenBank/DDBJ whole genome shotgun (WGS) entry which is preliminary data.</text>
</comment>
<dbReference type="PROSITE" id="PS51819">
    <property type="entry name" value="VOC"/>
    <property type="match status" value="1"/>
</dbReference>
<name>A0ABV6BEW6_9GAMM</name>
<gene>
    <name evidence="2" type="ORF">ACFFJP_07100</name>
</gene>
<accession>A0ABV6BEW6</accession>
<evidence type="ECO:0000313" key="2">
    <source>
        <dbReference type="EMBL" id="MFC0048053.1"/>
    </source>
</evidence>
<dbReference type="InterPro" id="IPR004360">
    <property type="entry name" value="Glyas_Fos-R_dOase_dom"/>
</dbReference>
<evidence type="ECO:0000313" key="3">
    <source>
        <dbReference type="Proteomes" id="UP001589813"/>
    </source>
</evidence>
<protein>
    <submittedName>
        <fullName evidence="2">VOC family protein</fullName>
    </submittedName>
</protein>
<organism evidence="2 3">
    <name type="scientific">Rheinheimera tilapiae</name>
    <dbReference type="NCBI Taxonomy" id="875043"/>
    <lineage>
        <taxon>Bacteria</taxon>
        <taxon>Pseudomonadati</taxon>
        <taxon>Pseudomonadota</taxon>
        <taxon>Gammaproteobacteria</taxon>
        <taxon>Chromatiales</taxon>
        <taxon>Chromatiaceae</taxon>
        <taxon>Rheinheimera</taxon>
    </lineage>
</organism>
<feature type="domain" description="VOC" evidence="1">
    <location>
        <begin position="8"/>
        <end position="122"/>
    </location>
</feature>
<dbReference type="SUPFAM" id="SSF54593">
    <property type="entry name" value="Glyoxalase/Bleomycin resistance protein/Dihydroxybiphenyl dioxygenase"/>
    <property type="match status" value="1"/>
</dbReference>
<dbReference type="CDD" id="cd06587">
    <property type="entry name" value="VOC"/>
    <property type="match status" value="1"/>
</dbReference>
<evidence type="ECO:0000259" key="1">
    <source>
        <dbReference type="PROSITE" id="PS51819"/>
    </source>
</evidence>
<dbReference type="EMBL" id="JBHLXP010000001">
    <property type="protein sequence ID" value="MFC0048053.1"/>
    <property type="molecule type" value="Genomic_DNA"/>
</dbReference>
<reference evidence="2 3" key="1">
    <citation type="submission" date="2024-09" db="EMBL/GenBank/DDBJ databases">
        <authorList>
            <person name="Sun Q."/>
            <person name="Mori K."/>
        </authorList>
    </citation>
    <scope>NUCLEOTIDE SEQUENCE [LARGE SCALE GENOMIC DNA]</scope>
    <source>
        <strain evidence="2 3">KCTC 23315</strain>
    </source>
</reference>
<dbReference type="InterPro" id="IPR037523">
    <property type="entry name" value="VOC_core"/>
</dbReference>
<keyword evidence="3" id="KW-1185">Reference proteome</keyword>
<dbReference type="Gene3D" id="3.10.180.10">
    <property type="entry name" value="2,3-Dihydroxybiphenyl 1,2-Dioxygenase, domain 1"/>
    <property type="match status" value="1"/>
</dbReference>
<dbReference type="Proteomes" id="UP001589813">
    <property type="component" value="Unassembled WGS sequence"/>
</dbReference>
<dbReference type="Pfam" id="PF00903">
    <property type="entry name" value="Glyoxalase"/>
    <property type="match status" value="1"/>
</dbReference>
<sequence length="127" mass="13866">MTAATISALKQLAYVVSDVPRAVAFFQQLGLPLLFQPSAQLAFMAIGPVRLMLTQPQGAGMVGQNSVLYLQCQQIEAEYLRLLAADIPGEKAPHCAAQMGDYDLWLAFFRDPDGNLLALLEEKLTNI</sequence>
<dbReference type="RefSeq" id="WP_377241885.1">
    <property type="nucleotide sequence ID" value="NZ_JBHLXP010000001.1"/>
</dbReference>